<dbReference type="PANTHER" id="PTHR36159">
    <property type="entry name" value="PROTEIN CBG23766"/>
    <property type="match status" value="1"/>
</dbReference>
<organism evidence="2 3">
    <name type="scientific">Hydra vulgaris</name>
    <name type="common">Hydra</name>
    <name type="synonym">Hydra attenuata</name>
    <dbReference type="NCBI Taxonomy" id="6087"/>
    <lineage>
        <taxon>Eukaryota</taxon>
        <taxon>Metazoa</taxon>
        <taxon>Cnidaria</taxon>
        <taxon>Hydrozoa</taxon>
        <taxon>Hydroidolina</taxon>
        <taxon>Anthoathecata</taxon>
        <taxon>Aplanulata</taxon>
        <taxon>Hydridae</taxon>
        <taxon>Hydra</taxon>
    </lineage>
</organism>
<dbReference type="Proteomes" id="UP001652625">
    <property type="component" value="Chromosome 04"/>
</dbReference>
<reference evidence="3" key="1">
    <citation type="submission" date="2025-08" db="UniProtKB">
        <authorList>
            <consortium name="RefSeq"/>
        </authorList>
    </citation>
    <scope>IDENTIFICATION</scope>
</reference>
<dbReference type="RefSeq" id="XP_065651307.1">
    <property type="nucleotide sequence ID" value="XM_065795235.1"/>
</dbReference>
<proteinExistence type="predicted"/>
<name>A0ABM4BQ85_HYDVU</name>
<dbReference type="GeneID" id="136079498"/>
<dbReference type="Pfam" id="PF21738">
    <property type="entry name" value="DJR-like_dom"/>
    <property type="match status" value="2"/>
</dbReference>
<keyword evidence="2" id="KW-1185">Reference proteome</keyword>
<gene>
    <name evidence="3" type="primary">LOC136079498</name>
</gene>
<evidence type="ECO:0000313" key="3">
    <source>
        <dbReference type="RefSeq" id="XP_065651307.1"/>
    </source>
</evidence>
<accession>A0ABM4BQ85</accession>
<protein>
    <submittedName>
        <fullName evidence="3">Uncharacterized protein LOC136079498</fullName>
    </submittedName>
</protein>
<evidence type="ECO:0000259" key="1">
    <source>
        <dbReference type="Pfam" id="PF21738"/>
    </source>
</evidence>
<evidence type="ECO:0000313" key="2">
    <source>
        <dbReference type="Proteomes" id="UP001652625"/>
    </source>
</evidence>
<feature type="domain" description="Double jelly roll-like" evidence="1">
    <location>
        <begin position="200"/>
        <end position="346"/>
    </location>
</feature>
<dbReference type="PANTHER" id="PTHR36159:SF1">
    <property type="entry name" value="RETROVIRUS-RELATED POL POLYPROTEIN FROM TRANSPOSON 412-LIKE PROTEIN"/>
    <property type="match status" value="1"/>
</dbReference>
<sequence>MATSDLLNFIEIPTVDDGIKRFEFHEYEPVARTNLNNAGEIRINIVQQDLFTLPSKVYLLFEGRLLKLDGTSYVNADVVTLTNNGIMHLFSQTSYQLSNQEVESVYYPGQATTMLGMLKYPNDFQLAQGLNQLWYKDSSTTTANNPGFTVRQAYIIQKPTTMGIFSFCIPLKHIFGFCDNYNKVIYGFKHTLTLVRKVTLPVTFCARQCDAVTVPQSTTFSWRLNVKTSPEKPRYIIVGFQTNKGGNQELNSSIFDHCDLKNMYIMLYQERYPAVDHNLSFPNHQFLRAYRDASVFNYKDLYPFMVFDVSKQSERLKSSLVDVQIKATFNAVVPADTKAFAVVMSDIFLHFHSNGNKMNVVY</sequence>
<feature type="domain" description="Double jelly roll-like" evidence="1">
    <location>
        <begin position="155"/>
        <end position="197"/>
    </location>
</feature>
<dbReference type="InterPro" id="IPR049512">
    <property type="entry name" value="DJR-like_dom"/>
</dbReference>